<evidence type="ECO:0000313" key="1">
    <source>
        <dbReference type="EMBL" id="AEU35428.1"/>
    </source>
</evidence>
<evidence type="ECO:0008006" key="3">
    <source>
        <dbReference type="Google" id="ProtNLM"/>
    </source>
</evidence>
<dbReference type="Proteomes" id="UP000007113">
    <property type="component" value="Chromosome"/>
</dbReference>
<dbReference type="HOGENOM" id="CLU_2584802_0_0_0"/>
<keyword evidence="2" id="KW-1185">Reference proteome</keyword>
<dbReference type="AlphaFoldDB" id="G8NW08"/>
<dbReference type="OrthoDB" id="8297311at2"/>
<accession>G8NW08</accession>
<dbReference type="STRING" id="682795.AciX8_1082"/>
<dbReference type="RefSeq" id="WP_014264308.1">
    <property type="nucleotide sequence ID" value="NC_016631.1"/>
</dbReference>
<sequence length="80" mass="9090">MAVELKAEDQQKAEALVSSGRFASVAEVLHEGLHRLEREEQYKDLIKAKIAKGLEDVAAGRTVSREEFLAEIKERRRKRA</sequence>
<reference evidence="1 2" key="1">
    <citation type="submission" date="2011-11" db="EMBL/GenBank/DDBJ databases">
        <title>Complete sequence of Granulicella mallensis MP5ACTX8.</title>
        <authorList>
            <consortium name="US DOE Joint Genome Institute"/>
            <person name="Lucas S."/>
            <person name="Copeland A."/>
            <person name="Lapidus A."/>
            <person name="Cheng J.-F."/>
            <person name="Goodwin L."/>
            <person name="Pitluck S."/>
            <person name="Peters L."/>
            <person name="Lu M."/>
            <person name="Detter J.C."/>
            <person name="Han C."/>
            <person name="Tapia R."/>
            <person name="Land M."/>
            <person name="Hauser L."/>
            <person name="Kyrpides N."/>
            <person name="Ivanova N."/>
            <person name="Mikhailova N."/>
            <person name="Pagani I."/>
            <person name="Rawat S."/>
            <person name="Mannisto M."/>
            <person name="Haggblom M."/>
            <person name="Woyke T."/>
        </authorList>
    </citation>
    <scope>NUCLEOTIDE SEQUENCE [LARGE SCALE GENOMIC DNA]</scope>
    <source>
        <strain evidence="2">ATCC BAA-1857 / DSM 23137 / MP5ACTX8</strain>
    </source>
</reference>
<gene>
    <name evidence="1" type="ordered locus">AciX8_1082</name>
</gene>
<proteinExistence type="predicted"/>
<dbReference type="KEGG" id="gma:AciX8_1082"/>
<dbReference type="InterPro" id="IPR038296">
    <property type="entry name" value="ParD_sf"/>
</dbReference>
<protein>
    <recommendedName>
        <fullName evidence="3">Addiction module antidote protein, CC2985 family</fullName>
    </recommendedName>
</protein>
<name>G8NW08_GRAMM</name>
<dbReference type="EMBL" id="CP003130">
    <property type="protein sequence ID" value="AEU35428.1"/>
    <property type="molecule type" value="Genomic_DNA"/>
</dbReference>
<organism evidence="1 2">
    <name type="scientific">Granulicella mallensis (strain ATCC BAA-1857 / DSM 23137 / MP5ACTX8)</name>
    <dbReference type="NCBI Taxonomy" id="682795"/>
    <lineage>
        <taxon>Bacteria</taxon>
        <taxon>Pseudomonadati</taxon>
        <taxon>Acidobacteriota</taxon>
        <taxon>Terriglobia</taxon>
        <taxon>Terriglobales</taxon>
        <taxon>Acidobacteriaceae</taxon>
        <taxon>Granulicella</taxon>
    </lineage>
</organism>
<evidence type="ECO:0000313" key="2">
    <source>
        <dbReference type="Proteomes" id="UP000007113"/>
    </source>
</evidence>
<dbReference type="Gene3D" id="6.10.10.120">
    <property type="entry name" value="Antitoxin ParD1-like"/>
    <property type="match status" value="1"/>
</dbReference>